<dbReference type="PANTHER" id="PTHR42901">
    <property type="entry name" value="ALCOHOL DEHYDROGENASE"/>
    <property type="match status" value="1"/>
</dbReference>
<evidence type="ECO:0008006" key="6">
    <source>
        <dbReference type="Google" id="ProtNLM"/>
    </source>
</evidence>
<comment type="caution">
    <text evidence="4">The sequence shown here is derived from an EMBL/GenBank/DDBJ whole genome shotgun (WGS) entry which is preliminary data.</text>
</comment>
<evidence type="ECO:0000256" key="1">
    <source>
        <dbReference type="ARBA" id="ARBA00006484"/>
    </source>
</evidence>
<feature type="region of interest" description="Disordered" evidence="3">
    <location>
        <begin position="1"/>
        <end position="26"/>
    </location>
</feature>
<dbReference type="EMBL" id="CAOQHR010000006">
    <property type="protein sequence ID" value="CAI6335586.1"/>
    <property type="molecule type" value="Genomic_DNA"/>
</dbReference>
<keyword evidence="5" id="KW-1185">Reference proteome</keyword>
<keyword evidence="2" id="KW-0560">Oxidoreductase</keyword>
<feature type="compositionally biased region" description="Polar residues" evidence="3">
    <location>
        <begin position="8"/>
        <end position="22"/>
    </location>
</feature>
<reference evidence="4" key="1">
    <citation type="submission" date="2023-01" db="EMBL/GenBank/DDBJ databases">
        <authorList>
            <person name="Van Ghelder C."/>
            <person name="Rancurel C."/>
        </authorList>
    </citation>
    <scope>NUCLEOTIDE SEQUENCE</scope>
    <source>
        <strain evidence="4">CNCM I-4278</strain>
    </source>
</reference>
<dbReference type="Pfam" id="PF00106">
    <property type="entry name" value="adh_short"/>
    <property type="match status" value="1"/>
</dbReference>
<dbReference type="Proteomes" id="UP001152607">
    <property type="component" value="Unassembled WGS sequence"/>
</dbReference>
<evidence type="ECO:0000256" key="3">
    <source>
        <dbReference type="SAM" id="MobiDB-lite"/>
    </source>
</evidence>
<dbReference type="SUPFAM" id="SSF51735">
    <property type="entry name" value="NAD(P)-binding Rossmann-fold domains"/>
    <property type="match status" value="1"/>
</dbReference>
<proteinExistence type="inferred from homology"/>
<sequence length="299" mass="32262">MSRPFPSYTKTYHHTPSPTISPSRPALSASGKSILITGGGAGMGVQNALAFAEAGASHIALLGRRLEPLLSTKTLLNHHFPTVDVFTASVDIGIKQQVDTAFADFTSHTHGRKIDVLISNAAAIGPLESLGHTPVDEISSYIAASIKGAAYLADAFLRHRAPRDAVVVNVSSANAYLNLVPKYLSYGVAKAAIARLWDTVLFTNQGELCVYHTQPGIVDTGMNQEFRGGAPKDERVADEASLPANFNAWLASPEARFLNGRFVWANWDVDELLARKEEIEKSEDLKVSCVGWMRYGPTA</sequence>
<evidence type="ECO:0000313" key="5">
    <source>
        <dbReference type="Proteomes" id="UP001152607"/>
    </source>
</evidence>
<dbReference type="AlphaFoldDB" id="A0A9W4XS62"/>
<name>A0A9W4XS62_9PLEO</name>
<evidence type="ECO:0000313" key="4">
    <source>
        <dbReference type="EMBL" id="CAI6335586.1"/>
    </source>
</evidence>
<protein>
    <recommendedName>
        <fullName evidence="6">NAD(P)-binding protein</fullName>
    </recommendedName>
</protein>
<dbReference type="OrthoDB" id="1933717at2759"/>
<gene>
    <name evidence="4" type="ORF">PDIGIT_LOCUS8670</name>
</gene>
<accession>A0A9W4XS62</accession>
<evidence type="ECO:0000256" key="2">
    <source>
        <dbReference type="ARBA" id="ARBA00023002"/>
    </source>
</evidence>
<dbReference type="InterPro" id="IPR036291">
    <property type="entry name" value="NAD(P)-bd_dom_sf"/>
</dbReference>
<comment type="similarity">
    <text evidence="1">Belongs to the short-chain dehydrogenases/reductases (SDR) family.</text>
</comment>
<dbReference type="GO" id="GO:0016491">
    <property type="term" value="F:oxidoreductase activity"/>
    <property type="evidence" value="ECO:0007669"/>
    <property type="project" value="UniProtKB-KW"/>
</dbReference>
<dbReference type="CDD" id="cd05233">
    <property type="entry name" value="SDR_c"/>
    <property type="match status" value="1"/>
</dbReference>
<dbReference type="PRINTS" id="PR00081">
    <property type="entry name" value="GDHRDH"/>
</dbReference>
<dbReference type="Gene3D" id="3.40.50.720">
    <property type="entry name" value="NAD(P)-binding Rossmann-like Domain"/>
    <property type="match status" value="1"/>
</dbReference>
<organism evidence="4 5">
    <name type="scientific">Periconia digitata</name>
    <dbReference type="NCBI Taxonomy" id="1303443"/>
    <lineage>
        <taxon>Eukaryota</taxon>
        <taxon>Fungi</taxon>
        <taxon>Dikarya</taxon>
        <taxon>Ascomycota</taxon>
        <taxon>Pezizomycotina</taxon>
        <taxon>Dothideomycetes</taxon>
        <taxon>Pleosporomycetidae</taxon>
        <taxon>Pleosporales</taxon>
        <taxon>Massarineae</taxon>
        <taxon>Periconiaceae</taxon>
        <taxon>Periconia</taxon>
    </lineage>
</organism>
<dbReference type="PANTHER" id="PTHR42901:SF1">
    <property type="entry name" value="ALCOHOL DEHYDROGENASE"/>
    <property type="match status" value="1"/>
</dbReference>
<dbReference type="InterPro" id="IPR002347">
    <property type="entry name" value="SDR_fam"/>
</dbReference>